<proteinExistence type="predicted"/>
<dbReference type="Proteomes" id="UP000077266">
    <property type="component" value="Unassembled WGS sequence"/>
</dbReference>
<dbReference type="OrthoDB" id="2896642at2759"/>
<feature type="chain" id="PRO_5007855499" description="SMP-30/Gluconolactonase/LRE-like region domain-containing protein" evidence="1">
    <location>
        <begin position="23"/>
        <end position="329"/>
    </location>
</feature>
<sequence length="329" mass="34463">MLMLGRALALSLTLVSATVAFASPTYRTITQFPNGTFVENIGVRHDGSLLLTTLTGPELWSVDPHTGSTSIVATFPNATSTVGLAQYSLDIWAVVVGQINMSAFEGIPGTFGIWLVDFKHTKKPRVVKEVPVPAAHILNGLACCDIRGRLLAADSNAGIIYAVDVDSGVSEPLLSGPAFEHPVGGFPLGVNGVRMLPKENPDALFFTNSAGAVLSRVSLSSKDEVQSVVGPDFAGVDDFALVPRALSRKTLAFVAFNNGNQLLRVTRDGKTDVVLGAQDSAVLPGPSSAQLSNDGHTLYVTTSGSGGNLINGTFSEGPRVIAIDVQHLI</sequence>
<feature type="signal peptide" evidence="1">
    <location>
        <begin position="1"/>
        <end position="22"/>
    </location>
</feature>
<evidence type="ECO:0008006" key="4">
    <source>
        <dbReference type="Google" id="ProtNLM"/>
    </source>
</evidence>
<evidence type="ECO:0000256" key="1">
    <source>
        <dbReference type="SAM" id="SignalP"/>
    </source>
</evidence>
<gene>
    <name evidence="2" type="ORF">EXIGLDRAFT_733977</name>
</gene>
<dbReference type="SUPFAM" id="SSF63829">
    <property type="entry name" value="Calcium-dependent phosphotriesterase"/>
    <property type="match status" value="1"/>
</dbReference>
<dbReference type="InterPro" id="IPR011042">
    <property type="entry name" value="6-blade_b-propeller_TolB-like"/>
</dbReference>
<dbReference type="Gene3D" id="2.120.10.30">
    <property type="entry name" value="TolB, C-terminal domain"/>
    <property type="match status" value="1"/>
</dbReference>
<organism evidence="2 3">
    <name type="scientific">Exidia glandulosa HHB12029</name>
    <dbReference type="NCBI Taxonomy" id="1314781"/>
    <lineage>
        <taxon>Eukaryota</taxon>
        <taxon>Fungi</taxon>
        <taxon>Dikarya</taxon>
        <taxon>Basidiomycota</taxon>
        <taxon>Agaricomycotina</taxon>
        <taxon>Agaricomycetes</taxon>
        <taxon>Auriculariales</taxon>
        <taxon>Exidiaceae</taxon>
        <taxon>Exidia</taxon>
    </lineage>
</organism>
<evidence type="ECO:0000313" key="2">
    <source>
        <dbReference type="EMBL" id="KZV79938.1"/>
    </source>
</evidence>
<reference evidence="2 3" key="1">
    <citation type="journal article" date="2016" name="Mol. Biol. Evol.">
        <title>Comparative Genomics of Early-Diverging Mushroom-Forming Fungi Provides Insights into the Origins of Lignocellulose Decay Capabilities.</title>
        <authorList>
            <person name="Nagy L.G."/>
            <person name="Riley R."/>
            <person name="Tritt A."/>
            <person name="Adam C."/>
            <person name="Daum C."/>
            <person name="Floudas D."/>
            <person name="Sun H."/>
            <person name="Yadav J.S."/>
            <person name="Pangilinan J."/>
            <person name="Larsson K.H."/>
            <person name="Matsuura K."/>
            <person name="Barry K."/>
            <person name="Labutti K."/>
            <person name="Kuo R."/>
            <person name="Ohm R.A."/>
            <person name="Bhattacharya S.S."/>
            <person name="Shirouzu T."/>
            <person name="Yoshinaga Y."/>
            <person name="Martin F.M."/>
            <person name="Grigoriev I.V."/>
            <person name="Hibbett D.S."/>
        </authorList>
    </citation>
    <scope>NUCLEOTIDE SEQUENCE [LARGE SCALE GENOMIC DNA]</scope>
    <source>
        <strain evidence="2 3">HHB12029</strain>
    </source>
</reference>
<name>A0A165B6K1_EXIGL</name>
<dbReference type="PANTHER" id="PTHR42060">
    <property type="entry name" value="NHL REPEAT-CONTAINING PROTEIN-RELATED"/>
    <property type="match status" value="1"/>
</dbReference>
<dbReference type="InParanoid" id="A0A165B6K1"/>
<protein>
    <recommendedName>
        <fullName evidence="4">SMP-30/Gluconolactonase/LRE-like region domain-containing protein</fullName>
    </recommendedName>
</protein>
<dbReference type="EMBL" id="KV426542">
    <property type="protein sequence ID" value="KZV79938.1"/>
    <property type="molecule type" value="Genomic_DNA"/>
</dbReference>
<accession>A0A165B6K1</accession>
<keyword evidence="1" id="KW-0732">Signal</keyword>
<dbReference type="AlphaFoldDB" id="A0A165B6K1"/>
<dbReference type="InterPro" id="IPR052998">
    <property type="entry name" value="Hetero-Diels-Alderase-like"/>
</dbReference>
<keyword evidence="3" id="KW-1185">Reference proteome</keyword>
<evidence type="ECO:0000313" key="3">
    <source>
        <dbReference type="Proteomes" id="UP000077266"/>
    </source>
</evidence>
<dbReference type="STRING" id="1314781.A0A165B6K1"/>
<dbReference type="PANTHER" id="PTHR42060:SF1">
    <property type="entry name" value="NHL REPEAT-CONTAINING PROTEIN"/>
    <property type="match status" value="1"/>
</dbReference>